<dbReference type="EMBL" id="SORF01000010">
    <property type="protein sequence ID" value="TDY43988.1"/>
    <property type="molecule type" value="Genomic_DNA"/>
</dbReference>
<dbReference type="RefSeq" id="WP_243835130.1">
    <property type="nucleotide sequence ID" value="NZ_SORF01000010.1"/>
</dbReference>
<dbReference type="Pfam" id="PF10070">
    <property type="entry name" value="DabA"/>
    <property type="match status" value="1"/>
</dbReference>
<accession>A0A4R8LM91</accession>
<evidence type="ECO:0000256" key="5">
    <source>
        <dbReference type="ARBA" id="ARBA00023136"/>
    </source>
</evidence>
<evidence type="ECO:0000256" key="6">
    <source>
        <dbReference type="HAMAP-Rule" id="MF_01871"/>
    </source>
</evidence>
<comment type="cofactor">
    <cofactor evidence="6">
        <name>Zn(2+)</name>
        <dbReference type="ChEBI" id="CHEBI:29105"/>
    </cofactor>
</comment>
<dbReference type="PANTHER" id="PTHR38344:SF1">
    <property type="entry name" value="INORGANIC CARBON TRANSPORTER SUBUNIT DABA-RELATED"/>
    <property type="match status" value="1"/>
</dbReference>
<gene>
    <name evidence="6" type="primary">dabA</name>
    <name evidence="7" type="ORF">C7445_11032</name>
</gene>
<comment type="subcellular location">
    <subcellularLocation>
        <location evidence="6">Cell membrane</location>
        <topology evidence="6">Peripheral membrane protein</topology>
    </subcellularLocation>
</comment>
<reference evidence="7 8" key="1">
    <citation type="submission" date="2019-03" db="EMBL/GenBank/DDBJ databases">
        <title>Genomic Encyclopedia of Type Strains, Phase IV (KMG-IV): sequencing the most valuable type-strain genomes for metagenomic binning, comparative biology and taxonomic classification.</title>
        <authorList>
            <person name="Goeker M."/>
        </authorList>
    </citation>
    <scope>NUCLEOTIDE SEQUENCE [LARGE SCALE GENOMIC DNA]</scope>
    <source>
        <strain evidence="7 8">DSM 17974</strain>
    </source>
</reference>
<keyword evidence="2 6" id="KW-1003">Cell membrane</keyword>
<proteinExistence type="inferred from homology"/>
<feature type="binding site" evidence="6">
    <location>
        <position position="389"/>
    </location>
    <ligand>
        <name>Zn(2+)</name>
        <dbReference type="ChEBI" id="CHEBI:29105"/>
    </ligand>
</feature>
<dbReference type="AlphaFoldDB" id="A0A4R8LM91"/>
<feature type="binding site" evidence="6">
    <location>
        <position position="571"/>
    </location>
    <ligand>
        <name>Zn(2+)</name>
        <dbReference type="ChEBI" id="CHEBI:29105"/>
    </ligand>
</feature>
<dbReference type="GO" id="GO:0008270">
    <property type="term" value="F:zinc ion binding"/>
    <property type="evidence" value="ECO:0007669"/>
    <property type="project" value="UniProtKB-UniRule"/>
</dbReference>
<keyword evidence="8" id="KW-1185">Reference proteome</keyword>
<dbReference type="PANTHER" id="PTHR38344">
    <property type="entry name" value="UPF0753 PROTEIN AQ_863"/>
    <property type="match status" value="1"/>
</dbReference>
<keyword evidence="1 6" id="KW-0813">Transport</keyword>
<dbReference type="GO" id="GO:0005886">
    <property type="term" value="C:plasma membrane"/>
    <property type="evidence" value="ECO:0007669"/>
    <property type="project" value="UniProtKB-SubCell"/>
</dbReference>
<evidence type="ECO:0000313" key="8">
    <source>
        <dbReference type="Proteomes" id="UP000294581"/>
    </source>
</evidence>
<organism evidence="7 8">
    <name type="scientific">Alicyclobacillus sacchari</name>
    <dbReference type="NCBI Taxonomy" id="392010"/>
    <lineage>
        <taxon>Bacteria</taxon>
        <taxon>Bacillati</taxon>
        <taxon>Bacillota</taxon>
        <taxon>Bacilli</taxon>
        <taxon>Bacillales</taxon>
        <taxon>Alicyclobacillaceae</taxon>
        <taxon>Alicyclobacillus</taxon>
    </lineage>
</organism>
<keyword evidence="4 6" id="KW-0862">Zinc</keyword>
<keyword evidence="3 6" id="KW-0479">Metal-binding</keyword>
<name>A0A4R8LM91_9BACL</name>
<evidence type="ECO:0000256" key="3">
    <source>
        <dbReference type="ARBA" id="ARBA00022723"/>
    </source>
</evidence>
<feature type="binding site" evidence="6">
    <location>
        <position position="391"/>
    </location>
    <ligand>
        <name>Zn(2+)</name>
        <dbReference type="ChEBI" id="CHEBI:29105"/>
    </ligand>
</feature>
<feature type="binding site" evidence="6">
    <location>
        <position position="586"/>
    </location>
    <ligand>
        <name>Zn(2+)</name>
        <dbReference type="ChEBI" id="CHEBI:29105"/>
    </ligand>
</feature>
<dbReference type="InterPro" id="IPR018752">
    <property type="entry name" value="DabA"/>
</dbReference>
<sequence>MRQSHAVQRNTASPLGNIQLQDRVLAWVTQAMDVVVPQWPLPVFVARHPWMHLEHMSFADALSLLEDMQDVQLRPALSVIQSAVERGDIALPIFEQRLRAWVDEHVPPSLTARLEPVLRALIWEEESESAVPEYVWAFANEVVAAGEAPLSSRKVVVHSNESGHVRSRLAQQTIKWCKLFLDAGQAGWRLPGTQDGLYKAWRHLILRDPALTRTERRRLADWPTDSVEAIAFAIKMLALEEHEAVAYLRAHLAALPGWVGMLSWRGREEGCEIELVVDYLALRVSLEWALYGLTGADAAITVNDDVTKDVALSLAALHRYGGMTRSSWRNVPISTRTELLAIVDRFRRVERWQLWLEAWEDTQAQRMAAACKVPTDEPAEAVAAQLLFCIDVRSEPFRRNLEASGPFATYGCAGFFNLPIKTRHLDCSYAHPSCPAIVTPTVELRESLVEPSLIAYRRRQSGIRLIGDVFKKVKQHALASLVLPELSGPWFALYSFARTLAPSLAGGALERWKSKQVAANTELVLDKGQDDGGTGEIPLGFTVTQMAEIAGGLLRTIGLTEFAPLVVVCGHESLTANNAHAAALDCGACGGAAGRWNARVFAAICNRRDVRGEIVKRFGVSIPDDTVFIAAEHVTTTDELVWLDRPELQGATREAWKLLQAAAKRAQWLTATERIQQLPDVEPVRHPVRSATRRARDWSEVRPEWGLADNRAFIVGRRSLTKGTYWGGRVFLHSYDWRLDPDGSLLASIVAGPVTVAHWINLQYYASTVAPDVYGSGSKTTQTVTSGLGVMQGNGSDLLAGLPWQSVAVDDGAIYHAPLRLWVVIEAPDTAIEQLLAIDHAFCRKVEGGWLRLASIDPLTGQWRDWSVGTSRELAETQAR</sequence>
<dbReference type="HAMAP" id="MF_01871">
    <property type="entry name" value="DabA"/>
    <property type="match status" value="1"/>
</dbReference>
<comment type="function">
    <text evidence="6">Part of an energy-coupled inorganic carbon pump.</text>
</comment>
<comment type="caution">
    <text evidence="7">The sequence shown here is derived from an EMBL/GenBank/DDBJ whole genome shotgun (WGS) entry which is preliminary data.</text>
</comment>
<evidence type="ECO:0000256" key="4">
    <source>
        <dbReference type="ARBA" id="ARBA00022833"/>
    </source>
</evidence>
<evidence type="ECO:0000256" key="2">
    <source>
        <dbReference type="ARBA" id="ARBA00022475"/>
    </source>
</evidence>
<protein>
    <recommendedName>
        <fullName evidence="6">Probable inorganic carbon transporter subunit DabA</fullName>
    </recommendedName>
</protein>
<evidence type="ECO:0000313" key="7">
    <source>
        <dbReference type="EMBL" id="TDY43988.1"/>
    </source>
</evidence>
<evidence type="ECO:0000256" key="1">
    <source>
        <dbReference type="ARBA" id="ARBA00022448"/>
    </source>
</evidence>
<comment type="similarity">
    <text evidence="6">Belongs to the inorganic carbon transporter (TC 9.A.2) DabA family.</text>
</comment>
<keyword evidence="5 6" id="KW-0472">Membrane</keyword>
<dbReference type="Proteomes" id="UP000294581">
    <property type="component" value="Unassembled WGS sequence"/>
</dbReference>
<comment type="subunit">
    <text evidence="6">Forms a complex with DabB.</text>
</comment>